<accession>A0A5N5XCC2</accession>
<sequence>MASTDTRFNLNPHHHVVKINGCPEKSEKHGENLVAQLKSISSSITALHIEEDTPSNTELDTGIEENLNDQEIPLHWHLERYRLSTACRELIQSPHIRQGRVSHLILLFTSRLRFEGPTSRELVSEHKKAIARSEAKAQYITVGEGTPEENKIQLTSTPELASKWMCEKYETKEKAPLEEDNHPPPTINLRTLEILENDAMDAFCRMMIALPHLLDVPPTSLYTWLPPNLTTLRFRGPASLIRSKEWENWIKAFATEEFLPHLKRLSFVLDLYYEPCDDTWSRKRKEKKVLHEARAACEPLYEAARQRGVCQILRQVDERWLC</sequence>
<evidence type="ECO:0000313" key="2">
    <source>
        <dbReference type="Proteomes" id="UP000326565"/>
    </source>
</evidence>
<proteinExistence type="predicted"/>
<dbReference type="Proteomes" id="UP000326565">
    <property type="component" value="Unassembled WGS sequence"/>
</dbReference>
<dbReference type="AlphaFoldDB" id="A0A5N5XCC2"/>
<organism evidence="1 2">
    <name type="scientific">Aspergillus leporis</name>
    <dbReference type="NCBI Taxonomy" id="41062"/>
    <lineage>
        <taxon>Eukaryota</taxon>
        <taxon>Fungi</taxon>
        <taxon>Dikarya</taxon>
        <taxon>Ascomycota</taxon>
        <taxon>Pezizomycotina</taxon>
        <taxon>Eurotiomycetes</taxon>
        <taxon>Eurotiomycetidae</taxon>
        <taxon>Eurotiales</taxon>
        <taxon>Aspergillaceae</taxon>
        <taxon>Aspergillus</taxon>
        <taxon>Aspergillus subgen. Circumdati</taxon>
    </lineage>
</organism>
<gene>
    <name evidence="1" type="ORF">BDV29DRAFT_188013</name>
</gene>
<keyword evidence="2" id="KW-1185">Reference proteome</keyword>
<protein>
    <submittedName>
        <fullName evidence="1">Uncharacterized protein</fullName>
    </submittedName>
</protein>
<reference evidence="1 2" key="1">
    <citation type="submission" date="2019-04" db="EMBL/GenBank/DDBJ databases">
        <title>Friends and foes A comparative genomics study of 23 Aspergillus species from section Flavi.</title>
        <authorList>
            <consortium name="DOE Joint Genome Institute"/>
            <person name="Kjaerbolling I."/>
            <person name="Vesth T."/>
            <person name="Frisvad J.C."/>
            <person name="Nybo J.L."/>
            <person name="Theobald S."/>
            <person name="Kildgaard S."/>
            <person name="Isbrandt T."/>
            <person name="Kuo A."/>
            <person name="Sato A."/>
            <person name="Lyhne E.K."/>
            <person name="Kogle M.E."/>
            <person name="Wiebenga A."/>
            <person name="Kun R.S."/>
            <person name="Lubbers R.J."/>
            <person name="Makela M.R."/>
            <person name="Barry K."/>
            <person name="Chovatia M."/>
            <person name="Clum A."/>
            <person name="Daum C."/>
            <person name="Haridas S."/>
            <person name="He G."/>
            <person name="LaButti K."/>
            <person name="Lipzen A."/>
            <person name="Mondo S."/>
            <person name="Riley R."/>
            <person name="Salamov A."/>
            <person name="Simmons B.A."/>
            <person name="Magnuson J.K."/>
            <person name="Henrissat B."/>
            <person name="Mortensen U.H."/>
            <person name="Larsen T.O."/>
            <person name="Devries R.P."/>
            <person name="Grigoriev I.V."/>
            <person name="Machida M."/>
            <person name="Baker S.E."/>
            <person name="Andersen M.R."/>
        </authorList>
    </citation>
    <scope>NUCLEOTIDE SEQUENCE [LARGE SCALE GENOMIC DNA]</scope>
    <source>
        <strain evidence="1 2">CBS 151.66</strain>
    </source>
</reference>
<dbReference type="OrthoDB" id="4579491at2759"/>
<dbReference type="EMBL" id="ML732159">
    <property type="protein sequence ID" value="KAB8078316.1"/>
    <property type="molecule type" value="Genomic_DNA"/>
</dbReference>
<evidence type="ECO:0000313" key="1">
    <source>
        <dbReference type="EMBL" id="KAB8078316.1"/>
    </source>
</evidence>
<name>A0A5N5XCC2_9EURO</name>